<dbReference type="GO" id="GO:0017116">
    <property type="term" value="F:single-stranded DNA helicase activity"/>
    <property type="evidence" value="ECO:0007669"/>
    <property type="project" value="TreeGrafter"/>
</dbReference>
<dbReference type="InterPro" id="IPR008921">
    <property type="entry name" value="DNA_pol3_clamp-load_cplx_C"/>
</dbReference>
<dbReference type="GO" id="GO:0000731">
    <property type="term" value="P:DNA synthesis involved in DNA repair"/>
    <property type="evidence" value="ECO:0007669"/>
    <property type="project" value="TreeGrafter"/>
</dbReference>
<evidence type="ECO:0000313" key="5">
    <source>
        <dbReference type="EMBL" id="KKN80468.1"/>
    </source>
</evidence>
<dbReference type="GO" id="GO:0008047">
    <property type="term" value="F:enzyme activator activity"/>
    <property type="evidence" value="ECO:0007669"/>
    <property type="project" value="TreeGrafter"/>
</dbReference>
<dbReference type="EMBL" id="LAZR01000230">
    <property type="protein sequence ID" value="KKN80468.1"/>
    <property type="molecule type" value="Genomic_DNA"/>
</dbReference>
<accession>A0A0F9WP44</accession>
<evidence type="ECO:0000259" key="4">
    <source>
        <dbReference type="SMART" id="SM00382"/>
    </source>
</evidence>
<dbReference type="SUPFAM" id="SSF52540">
    <property type="entry name" value="P-loop containing nucleoside triphosphate hydrolases"/>
    <property type="match status" value="1"/>
</dbReference>
<dbReference type="Pfam" id="PF16193">
    <property type="entry name" value="AAA_assoc_2"/>
    <property type="match status" value="1"/>
</dbReference>
<sequence>MQKSFFGNEDNVTASSPLAYKLRPQNKFEFVGLESLEDRYPFLQSTKPTSMVLYGPPGSGKTSLAHALCASEDIELLSFSAVLSGLPELKKLFQVAQDTNNLGKRTPVIFIDEIHRFNRAQQDALLPYVESGRFVLIGATTENPRSSINKALLSRLHIVELQAMNYADTLQILHSAARKLETELSADEAELIAEYSGGDARKAIGNLELALKLKDSNQFSIPTFKKIILENSRAYDRNKDRHYDVISAFIKSLRGSDPDGALLWLAVMLDGGEDPVFIARRLVIFASEDVGNADINGLTMANNTLNVVSNIGMPEARITLAQATTYLASTVKSNAVYKAMDGALAYIQENSTIDVPEHLKNFPAKNHPIKYQYPHNFPESWVNQQYSPDETPQFYTPKDIGIEKNIRNRLMTLWGQDKKYD</sequence>
<evidence type="ECO:0000256" key="2">
    <source>
        <dbReference type="ARBA" id="ARBA00022741"/>
    </source>
</evidence>
<dbReference type="InterPro" id="IPR003593">
    <property type="entry name" value="AAA+_ATPase"/>
</dbReference>
<dbReference type="CDD" id="cd00009">
    <property type="entry name" value="AAA"/>
    <property type="match status" value="1"/>
</dbReference>
<dbReference type="Pfam" id="PF12002">
    <property type="entry name" value="MgsA_C"/>
    <property type="match status" value="1"/>
</dbReference>
<dbReference type="Gene3D" id="1.10.3710.10">
    <property type="entry name" value="DNA polymerase III clamp loader subunits, C-terminal domain"/>
    <property type="match status" value="1"/>
</dbReference>
<dbReference type="CDD" id="cd18139">
    <property type="entry name" value="HLD_clamp_RarA"/>
    <property type="match status" value="1"/>
</dbReference>
<dbReference type="InterPro" id="IPR021886">
    <property type="entry name" value="MgsA_C"/>
</dbReference>
<dbReference type="InterPro" id="IPR003959">
    <property type="entry name" value="ATPase_AAA_core"/>
</dbReference>
<evidence type="ECO:0000256" key="1">
    <source>
        <dbReference type="ARBA" id="ARBA00008959"/>
    </source>
</evidence>
<dbReference type="Pfam" id="PF00004">
    <property type="entry name" value="AAA"/>
    <property type="match status" value="1"/>
</dbReference>
<dbReference type="GO" id="GO:0006261">
    <property type="term" value="P:DNA-templated DNA replication"/>
    <property type="evidence" value="ECO:0007669"/>
    <property type="project" value="TreeGrafter"/>
</dbReference>
<dbReference type="GO" id="GO:0003677">
    <property type="term" value="F:DNA binding"/>
    <property type="evidence" value="ECO:0007669"/>
    <property type="project" value="InterPro"/>
</dbReference>
<feature type="domain" description="AAA+ ATPase" evidence="4">
    <location>
        <begin position="47"/>
        <end position="163"/>
    </location>
</feature>
<keyword evidence="2" id="KW-0547">Nucleotide-binding</keyword>
<comment type="caution">
    <text evidence="5">The sequence shown here is derived from an EMBL/GenBank/DDBJ whole genome shotgun (WGS) entry which is preliminary data.</text>
</comment>
<dbReference type="GO" id="GO:0005524">
    <property type="term" value="F:ATP binding"/>
    <property type="evidence" value="ECO:0007669"/>
    <property type="project" value="UniProtKB-KW"/>
</dbReference>
<keyword evidence="3" id="KW-0067">ATP-binding</keyword>
<dbReference type="AlphaFoldDB" id="A0A0F9WP44"/>
<evidence type="ECO:0000256" key="3">
    <source>
        <dbReference type="ARBA" id="ARBA00022840"/>
    </source>
</evidence>
<proteinExistence type="inferred from homology"/>
<dbReference type="PANTHER" id="PTHR13779">
    <property type="entry name" value="WERNER HELICASE-INTERACTING PROTEIN 1 FAMILY MEMBER"/>
    <property type="match status" value="1"/>
</dbReference>
<dbReference type="InterPro" id="IPR051314">
    <property type="entry name" value="AAA_ATPase_RarA/MGS1/WRNIP1"/>
</dbReference>
<gene>
    <name evidence="5" type="ORF">LCGC14_0329130</name>
</gene>
<dbReference type="GO" id="GO:0016887">
    <property type="term" value="F:ATP hydrolysis activity"/>
    <property type="evidence" value="ECO:0007669"/>
    <property type="project" value="InterPro"/>
</dbReference>
<dbReference type="PANTHER" id="PTHR13779:SF7">
    <property type="entry name" value="ATPASE WRNIP1"/>
    <property type="match status" value="1"/>
</dbReference>
<comment type="similarity">
    <text evidence="1">Belongs to the AAA ATPase family. RarA/MGS1/WRNIP1 subfamily.</text>
</comment>
<dbReference type="InterPro" id="IPR027417">
    <property type="entry name" value="P-loop_NTPase"/>
</dbReference>
<organism evidence="5">
    <name type="scientific">marine sediment metagenome</name>
    <dbReference type="NCBI Taxonomy" id="412755"/>
    <lineage>
        <taxon>unclassified sequences</taxon>
        <taxon>metagenomes</taxon>
        <taxon>ecological metagenomes</taxon>
    </lineage>
</organism>
<dbReference type="SUPFAM" id="SSF48019">
    <property type="entry name" value="post-AAA+ oligomerization domain-like"/>
    <property type="match status" value="1"/>
</dbReference>
<dbReference type="Gene3D" id="1.20.272.10">
    <property type="match status" value="1"/>
</dbReference>
<reference evidence="5" key="1">
    <citation type="journal article" date="2015" name="Nature">
        <title>Complex archaea that bridge the gap between prokaryotes and eukaryotes.</title>
        <authorList>
            <person name="Spang A."/>
            <person name="Saw J.H."/>
            <person name="Jorgensen S.L."/>
            <person name="Zaremba-Niedzwiedzka K."/>
            <person name="Martijn J."/>
            <person name="Lind A.E."/>
            <person name="van Eijk R."/>
            <person name="Schleper C."/>
            <person name="Guy L."/>
            <person name="Ettema T.J."/>
        </authorList>
    </citation>
    <scope>NUCLEOTIDE SEQUENCE</scope>
</reference>
<dbReference type="FunFam" id="1.20.272.10:FF:000001">
    <property type="entry name" value="Putative AAA family ATPase"/>
    <property type="match status" value="1"/>
</dbReference>
<dbReference type="InterPro" id="IPR032423">
    <property type="entry name" value="AAA_assoc_2"/>
</dbReference>
<protein>
    <recommendedName>
        <fullName evidence="4">AAA+ ATPase domain-containing protein</fullName>
    </recommendedName>
</protein>
<name>A0A0F9WP44_9ZZZZ</name>
<dbReference type="SMART" id="SM00382">
    <property type="entry name" value="AAA"/>
    <property type="match status" value="1"/>
</dbReference>
<dbReference type="Gene3D" id="3.40.50.300">
    <property type="entry name" value="P-loop containing nucleotide triphosphate hydrolases"/>
    <property type="match status" value="1"/>
</dbReference>